<dbReference type="AlphaFoldDB" id="A0A8J3YIA2"/>
<dbReference type="EMBL" id="BOPF01000004">
    <property type="protein sequence ID" value="GIJ44525.1"/>
    <property type="molecule type" value="Genomic_DNA"/>
</dbReference>
<accession>A0A8J3YIA2</accession>
<dbReference type="Proteomes" id="UP000619260">
    <property type="component" value="Unassembled WGS sequence"/>
</dbReference>
<evidence type="ECO:0000313" key="1">
    <source>
        <dbReference type="EMBL" id="GIJ44525.1"/>
    </source>
</evidence>
<gene>
    <name evidence="1" type="ORF">Val02_14110</name>
</gene>
<dbReference type="RefSeq" id="WP_239152500.1">
    <property type="nucleotide sequence ID" value="NZ_BOPF01000004.1"/>
</dbReference>
<comment type="caution">
    <text evidence="1">The sequence shown here is derived from an EMBL/GenBank/DDBJ whole genome shotgun (WGS) entry which is preliminary data.</text>
</comment>
<sequence>MLEHLIQQRDRTYDELAAEFSRLDERATISARHLGRLARGERDAAGMTPATRRALHAMFGMSPEDLLRTWAPDLALALPASNDGPLQMPSFDNGRSIISMAAERARRFALLSAESTTPEAVEHLRDEVQRLALAYPQQPLPDLLGDLSETQDTLFTLLERRQTPQQGRQLVFLASVTSGLLAKASQDMGDPHSAMLQARTAVLCADQADHPGLRAWLRGLQSLVAYWAGRYAEAVRYAEMGTAFATTGGTSVWLPVSAARAYAALGNRDKSLAAIRAAEDAWEHLEPDEMDELGGICTFNKPRTLYYAADALAWLPGEARRAEQYSAQAVEAYADRSDPAWAFGDQAGSHTNLAIARISGGDLDGAEVAVAPVLDLVPQQRISGVVHSVQRVHQTVVRSGLAGAANDLVEQIEDFTHTPLRALPR</sequence>
<organism evidence="1 2">
    <name type="scientific">Virgisporangium aliadipatigenens</name>
    <dbReference type="NCBI Taxonomy" id="741659"/>
    <lineage>
        <taxon>Bacteria</taxon>
        <taxon>Bacillati</taxon>
        <taxon>Actinomycetota</taxon>
        <taxon>Actinomycetes</taxon>
        <taxon>Micromonosporales</taxon>
        <taxon>Micromonosporaceae</taxon>
        <taxon>Virgisporangium</taxon>
    </lineage>
</organism>
<protein>
    <recommendedName>
        <fullName evidence="3">XRE family transcriptional regulator</fullName>
    </recommendedName>
</protein>
<reference evidence="1" key="1">
    <citation type="submission" date="2021-01" db="EMBL/GenBank/DDBJ databases">
        <title>Whole genome shotgun sequence of Virgisporangium aliadipatigenens NBRC 105644.</title>
        <authorList>
            <person name="Komaki H."/>
            <person name="Tamura T."/>
        </authorList>
    </citation>
    <scope>NUCLEOTIDE SEQUENCE</scope>
    <source>
        <strain evidence="1">NBRC 105644</strain>
    </source>
</reference>
<proteinExistence type="predicted"/>
<keyword evidence="2" id="KW-1185">Reference proteome</keyword>
<evidence type="ECO:0000313" key="2">
    <source>
        <dbReference type="Proteomes" id="UP000619260"/>
    </source>
</evidence>
<name>A0A8J3YIA2_9ACTN</name>
<evidence type="ECO:0008006" key="3">
    <source>
        <dbReference type="Google" id="ProtNLM"/>
    </source>
</evidence>